<evidence type="ECO:0000256" key="7">
    <source>
        <dbReference type="ARBA" id="ARBA00036823"/>
    </source>
</evidence>
<dbReference type="Proteomes" id="UP000006911">
    <property type="component" value="Unassembled WGS sequence"/>
</dbReference>
<dbReference type="GO" id="GO:0005576">
    <property type="term" value="C:extracellular region"/>
    <property type="evidence" value="ECO:0007669"/>
    <property type="project" value="UniProtKB-SubCell"/>
</dbReference>
<feature type="compositionally biased region" description="Basic and acidic residues" evidence="13">
    <location>
        <begin position="38"/>
        <end position="50"/>
    </location>
</feature>
<evidence type="ECO:0000256" key="10">
    <source>
        <dbReference type="ARBA" id="ARBA00041631"/>
    </source>
</evidence>
<protein>
    <recommendedName>
        <fullName evidence="12">L-dopachrome isomerase</fullName>
        <ecNumber evidence="9">5.3.2.1</ecNumber>
        <ecNumber evidence="8">5.3.3.12</ecNumber>
    </recommendedName>
    <alternativeName>
        <fullName evidence="10">L-dopachrome tautomerase</fullName>
    </alternativeName>
    <alternativeName>
        <fullName evidence="11">Phenylpyruvate tautomerase</fullName>
    </alternativeName>
</protein>
<evidence type="ECO:0000256" key="8">
    <source>
        <dbReference type="ARBA" id="ARBA00038932"/>
    </source>
</evidence>
<dbReference type="OMA" id="FANYAMG"/>
<dbReference type="SUPFAM" id="SSF55331">
    <property type="entry name" value="Tautomerase/MIF"/>
    <property type="match status" value="1"/>
</dbReference>
<keyword evidence="3" id="KW-0202">Cytokine</keyword>
<dbReference type="HOGENOM" id="CLU_839896_0_0_1"/>
<dbReference type="eggNOG" id="ENOG502S2ZV">
    <property type="taxonomic scope" value="Eukaryota"/>
</dbReference>
<evidence type="ECO:0000256" key="2">
    <source>
        <dbReference type="ARBA" id="ARBA00005851"/>
    </source>
</evidence>
<feature type="region of interest" description="Disordered" evidence="13">
    <location>
        <begin position="1"/>
        <end position="87"/>
    </location>
</feature>
<comment type="subcellular location">
    <subcellularLocation>
        <location evidence="1">Secreted</location>
    </subcellularLocation>
</comment>
<feature type="region of interest" description="Disordered" evidence="13">
    <location>
        <begin position="237"/>
        <end position="331"/>
    </location>
</feature>
<keyword evidence="5" id="KW-0413">Isomerase</keyword>
<keyword evidence="15" id="KW-1185">Reference proteome</keyword>
<dbReference type="EC" id="5.3.3.12" evidence="8"/>
<sequence>MATLEPAKPADSESKKNPQLPAGRTPPSPAPTNMSFKQGDDRDVTRRPESTRSPTAIHFTTRDIEKDSPATGGLSKKSSKGDFSRKKSMKGASYYGEVFAVRESGPVVPKSSAVWVELRTNVILENEFDFAKSLSELVAKRYGKTEDAVCVSIEHSACMVMGGTYDGSFLLTITSLNMISPTCNKRNAALIGDWVSNNLNVEVARGYIRFVDPDFANYAMGGFTMLDLMEKEELARTGTTDKAGVIRDRSTKRSMSRHRSSRKVRQSHEKQASTFIDASGELTPVEDDDTPSELPSALAKSSSDGRPATAPAQRMKKRSMFDLFTRSKATR</sequence>
<dbReference type="Pfam" id="PF01187">
    <property type="entry name" value="MIF"/>
    <property type="match status" value="1"/>
</dbReference>
<dbReference type="KEGG" id="tml:GSTUM_00008527001"/>
<dbReference type="GO" id="GO:0004167">
    <property type="term" value="F:dopachrome isomerase activity"/>
    <property type="evidence" value="ECO:0007669"/>
    <property type="project" value="UniProtKB-EC"/>
</dbReference>
<evidence type="ECO:0000256" key="13">
    <source>
        <dbReference type="SAM" id="MobiDB-lite"/>
    </source>
</evidence>
<dbReference type="EC" id="5.3.2.1" evidence="9"/>
<organism evidence="14 15">
    <name type="scientific">Tuber melanosporum (strain Mel28)</name>
    <name type="common">Perigord black truffle</name>
    <dbReference type="NCBI Taxonomy" id="656061"/>
    <lineage>
        <taxon>Eukaryota</taxon>
        <taxon>Fungi</taxon>
        <taxon>Dikarya</taxon>
        <taxon>Ascomycota</taxon>
        <taxon>Pezizomycotina</taxon>
        <taxon>Pezizomycetes</taxon>
        <taxon>Pezizales</taxon>
        <taxon>Tuberaceae</taxon>
        <taxon>Tuber</taxon>
    </lineage>
</organism>
<evidence type="ECO:0000256" key="4">
    <source>
        <dbReference type="ARBA" id="ARBA00022525"/>
    </source>
</evidence>
<dbReference type="InParanoid" id="D5GIJ5"/>
<dbReference type="AlphaFoldDB" id="D5GIJ5"/>
<dbReference type="EMBL" id="FN430327">
    <property type="protein sequence ID" value="CAZ84338.1"/>
    <property type="molecule type" value="Genomic_DNA"/>
</dbReference>
<dbReference type="STRING" id="656061.D5GIJ5"/>
<keyword evidence="4" id="KW-0964">Secreted</keyword>
<evidence type="ECO:0000256" key="3">
    <source>
        <dbReference type="ARBA" id="ARBA00022514"/>
    </source>
</evidence>
<evidence type="ECO:0000313" key="15">
    <source>
        <dbReference type="Proteomes" id="UP000006911"/>
    </source>
</evidence>
<evidence type="ECO:0000256" key="1">
    <source>
        <dbReference type="ARBA" id="ARBA00004613"/>
    </source>
</evidence>
<comment type="similarity">
    <text evidence="2">Belongs to the MIF family.</text>
</comment>
<gene>
    <name evidence="14" type="ORF">GSTUM_00008527001</name>
</gene>
<dbReference type="PANTHER" id="PTHR11954">
    <property type="entry name" value="D-DOPACHROME DECARBOXYLASE"/>
    <property type="match status" value="1"/>
</dbReference>
<proteinExistence type="inferred from homology"/>
<comment type="catalytic activity">
    <reaction evidence="7">
        <text>L-dopachrome = 5,6-dihydroxyindole-2-carboxylate</text>
        <dbReference type="Rhea" id="RHEA:13041"/>
        <dbReference type="ChEBI" id="CHEBI:16875"/>
        <dbReference type="ChEBI" id="CHEBI:57509"/>
        <dbReference type="EC" id="5.3.3.12"/>
    </reaction>
</comment>
<dbReference type="GO" id="GO:0050178">
    <property type="term" value="F:phenylpyruvate tautomerase activity"/>
    <property type="evidence" value="ECO:0007669"/>
    <property type="project" value="UniProtKB-EC"/>
</dbReference>
<reference evidence="14 15" key="1">
    <citation type="journal article" date="2010" name="Nature">
        <title>Perigord black truffle genome uncovers evolutionary origins and mechanisms of symbiosis.</title>
        <authorList>
            <person name="Martin F."/>
            <person name="Kohler A."/>
            <person name="Murat C."/>
            <person name="Balestrini R."/>
            <person name="Coutinho P.M."/>
            <person name="Jaillon O."/>
            <person name="Montanini B."/>
            <person name="Morin E."/>
            <person name="Noel B."/>
            <person name="Percudani R."/>
            <person name="Porcel B."/>
            <person name="Rubini A."/>
            <person name="Amicucci A."/>
            <person name="Amselem J."/>
            <person name="Anthouard V."/>
            <person name="Arcioni S."/>
            <person name="Artiguenave F."/>
            <person name="Aury J.M."/>
            <person name="Ballario P."/>
            <person name="Bolchi A."/>
            <person name="Brenna A."/>
            <person name="Brun A."/>
            <person name="Buee M."/>
            <person name="Cantarel B."/>
            <person name="Chevalier G."/>
            <person name="Couloux A."/>
            <person name="Da Silva C."/>
            <person name="Denoeud F."/>
            <person name="Duplessis S."/>
            <person name="Ghignone S."/>
            <person name="Hilselberger B."/>
            <person name="Iotti M."/>
            <person name="Marcais B."/>
            <person name="Mello A."/>
            <person name="Miranda M."/>
            <person name="Pacioni G."/>
            <person name="Quesneville H."/>
            <person name="Riccioni C."/>
            <person name="Ruotolo R."/>
            <person name="Splivallo R."/>
            <person name="Stocchi V."/>
            <person name="Tisserant E."/>
            <person name="Viscomi A.R."/>
            <person name="Zambonelli A."/>
            <person name="Zampieri E."/>
            <person name="Henrissat B."/>
            <person name="Lebrun M.H."/>
            <person name="Paolocci F."/>
            <person name="Bonfante P."/>
            <person name="Ottonello S."/>
            <person name="Wincker P."/>
        </authorList>
    </citation>
    <scope>NUCLEOTIDE SEQUENCE [LARGE SCALE GENOMIC DNA]</scope>
    <source>
        <strain evidence="14 15">Mel28</strain>
    </source>
</reference>
<evidence type="ECO:0000256" key="12">
    <source>
        <dbReference type="ARBA" id="ARBA00042730"/>
    </source>
</evidence>
<dbReference type="InterPro" id="IPR014347">
    <property type="entry name" value="Tautomerase/MIF_sf"/>
</dbReference>
<feature type="compositionally biased region" description="Basic residues" evidence="13">
    <location>
        <begin position="252"/>
        <end position="265"/>
    </location>
</feature>
<dbReference type="GeneID" id="9183272"/>
<dbReference type="InterPro" id="IPR001398">
    <property type="entry name" value="Macrophage_inhib_fac"/>
</dbReference>
<dbReference type="Gene3D" id="3.30.429.10">
    <property type="entry name" value="Macrophage Migration Inhibitory Factor"/>
    <property type="match status" value="1"/>
</dbReference>
<comment type="catalytic activity">
    <reaction evidence="6">
        <text>3-phenylpyruvate = enol-phenylpyruvate</text>
        <dbReference type="Rhea" id="RHEA:17097"/>
        <dbReference type="ChEBI" id="CHEBI:16815"/>
        <dbReference type="ChEBI" id="CHEBI:18005"/>
        <dbReference type="EC" id="5.3.2.1"/>
    </reaction>
</comment>
<evidence type="ECO:0000256" key="6">
    <source>
        <dbReference type="ARBA" id="ARBA00036735"/>
    </source>
</evidence>
<dbReference type="PANTHER" id="PTHR11954:SF6">
    <property type="entry name" value="MACROPHAGE MIGRATION INHIBITORY FACTOR"/>
    <property type="match status" value="1"/>
</dbReference>
<evidence type="ECO:0000256" key="5">
    <source>
        <dbReference type="ARBA" id="ARBA00023235"/>
    </source>
</evidence>
<evidence type="ECO:0000256" key="11">
    <source>
        <dbReference type="ARBA" id="ARBA00041912"/>
    </source>
</evidence>
<accession>D5GIJ5</accession>
<evidence type="ECO:0000313" key="14">
    <source>
        <dbReference type="EMBL" id="CAZ84338.1"/>
    </source>
</evidence>
<dbReference type="RefSeq" id="XP_002840147.1">
    <property type="nucleotide sequence ID" value="XM_002840101.1"/>
</dbReference>
<name>D5GIJ5_TUBMM</name>
<evidence type="ECO:0000256" key="9">
    <source>
        <dbReference type="ARBA" id="ARBA00039086"/>
    </source>
</evidence>